<evidence type="ECO:0000313" key="2">
    <source>
        <dbReference type="Proteomes" id="UP000198406"/>
    </source>
</evidence>
<sequence length="252" mass="28174">MNVESVVGGVTEVYSPVVVQCLLGALSDLRMTTLSNGGHIAPRDETRDGIRALNMNVKTNLVFIPMMATNKKISAFNNEMKPEFWDGKTVYNLAWWEGNVTLTRMNDGSGNFFSSLEIGAWVPDYLIPESELQEHKLAMKWLAHHGPVFPDNETYYLSLKKEYVTVFLRNMQSELVGAARRAGFFPVFALKNAIIQKSPKFGLNGYQLSTINLQPKSYLAMIGFVKGAAPNLQFITLTNSQNKVMVIANRNT</sequence>
<accession>A0A1Z5JWI5</accession>
<reference evidence="1 2" key="1">
    <citation type="journal article" date="2015" name="Plant Cell">
        <title>Oil accumulation by the oleaginous diatom Fistulifera solaris as revealed by the genome and transcriptome.</title>
        <authorList>
            <person name="Tanaka T."/>
            <person name="Maeda Y."/>
            <person name="Veluchamy A."/>
            <person name="Tanaka M."/>
            <person name="Abida H."/>
            <person name="Marechal E."/>
            <person name="Bowler C."/>
            <person name="Muto M."/>
            <person name="Sunaga Y."/>
            <person name="Tanaka M."/>
            <person name="Yoshino T."/>
            <person name="Taniguchi T."/>
            <person name="Fukuda Y."/>
            <person name="Nemoto M."/>
            <person name="Matsumoto M."/>
            <person name="Wong P.S."/>
            <person name="Aburatani S."/>
            <person name="Fujibuchi W."/>
        </authorList>
    </citation>
    <scope>NUCLEOTIDE SEQUENCE [LARGE SCALE GENOMIC DNA]</scope>
    <source>
        <strain evidence="1 2">JPCC DA0580</strain>
    </source>
</reference>
<comment type="caution">
    <text evidence="1">The sequence shown here is derived from an EMBL/GenBank/DDBJ whole genome shotgun (WGS) entry which is preliminary data.</text>
</comment>
<dbReference type="OrthoDB" id="10608533at2759"/>
<proteinExistence type="predicted"/>
<evidence type="ECO:0000313" key="1">
    <source>
        <dbReference type="EMBL" id="GAX18395.1"/>
    </source>
</evidence>
<protein>
    <submittedName>
        <fullName evidence="1">Uncharacterized protein</fullName>
    </submittedName>
</protein>
<dbReference type="AlphaFoldDB" id="A0A1Z5JWI5"/>
<gene>
    <name evidence="1" type="ORF">FisN_2Lu002</name>
</gene>
<organism evidence="1 2">
    <name type="scientific">Fistulifera solaris</name>
    <name type="common">Oleaginous diatom</name>
    <dbReference type="NCBI Taxonomy" id="1519565"/>
    <lineage>
        <taxon>Eukaryota</taxon>
        <taxon>Sar</taxon>
        <taxon>Stramenopiles</taxon>
        <taxon>Ochrophyta</taxon>
        <taxon>Bacillariophyta</taxon>
        <taxon>Bacillariophyceae</taxon>
        <taxon>Bacillariophycidae</taxon>
        <taxon>Naviculales</taxon>
        <taxon>Naviculaceae</taxon>
        <taxon>Fistulifera</taxon>
    </lineage>
</organism>
<name>A0A1Z5JWI5_FISSO</name>
<dbReference type="EMBL" id="BDSP01000130">
    <property type="protein sequence ID" value="GAX18395.1"/>
    <property type="molecule type" value="Genomic_DNA"/>
</dbReference>
<keyword evidence="2" id="KW-1185">Reference proteome</keyword>
<dbReference type="Proteomes" id="UP000198406">
    <property type="component" value="Unassembled WGS sequence"/>
</dbReference>
<dbReference type="InParanoid" id="A0A1Z5JWI5"/>